<keyword evidence="2" id="KW-1185">Reference proteome</keyword>
<gene>
    <name evidence="1" type="ORF">HID58_062406</name>
</gene>
<name>A0ABQ8A1D4_BRANA</name>
<dbReference type="Proteomes" id="UP000824890">
    <property type="component" value="Unassembled WGS sequence"/>
</dbReference>
<sequence>PRFNKALKTEREYPRRPVARPRVCQRRWFTFFRLSQGSPLWASIYRFPRHADGSGLGFGAKKGSACTMLHTAALLFSLDPWLSQLYDRRPLFLGDGGSVSTVIAGSCSRKAVAHLILKASKLFRLLISHLKRLVNVGGVGSMVDGSHESTQIVFDVCLVLSVWDTVHLC</sequence>
<accession>A0ABQ8A1D4</accession>
<reference evidence="1 2" key="1">
    <citation type="submission" date="2021-05" db="EMBL/GenBank/DDBJ databases">
        <title>Genome Assembly of Synthetic Allotetraploid Brassica napus Reveals Homoeologous Exchanges between Subgenomes.</title>
        <authorList>
            <person name="Davis J.T."/>
        </authorList>
    </citation>
    <scope>NUCLEOTIDE SEQUENCE [LARGE SCALE GENOMIC DNA]</scope>
    <source>
        <strain evidence="2">cv. Da-Ae</strain>
        <tissue evidence="1">Seedling</tissue>
    </source>
</reference>
<dbReference type="EMBL" id="JAGKQM010000014">
    <property type="protein sequence ID" value="KAH0886310.1"/>
    <property type="molecule type" value="Genomic_DNA"/>
</dbReference>
<evidence type="ECO:0000313" key="2">
    <source>
        <dbReference type="Proteomes" id="UP000824890"/>
    </source>
</evidence>
<proteinExistence type="predicted"/>
<protein>
    <submittedName>
        <fullName evidence="1">Uncharacterized protein</fullName>
    </submittedName>
</protein>
<comment type="caution">
    <text evidence="1">The sequence shown here is derived from an EMBL/GenBank/DDBJ whole genome shotgun (WGS) entry which is preliminary data.</text>
</comment>
<evidence type="ECO:0000313" key="1">
    <source>
        <dbReference type="EMBL" id="KAH0886310.1"/>
    </source>
</evidence>
<organism evidence="1 2">
    <name type="scientific">Brassica napus</name>
    <name type="common">Rape</name>
    <dbReference type="NCBI Taxonomy" id="3708"/>
    <lineage>
        <taxon>Eukaryota</taxon>
        <taxon>Viridiplantae</taxon>
        <taxon>Streptophyta</taxon>
        <taxon>Embryophyta</taxon>
        <taxon>Tracheophyta</taxon>
        <taxon>Spermatophyta</taxon>
        <taxon>Magnoliopsida</taxon>
        <taxon>eudicotyledons</taxon>
        <taxon>Gunneridae</taxon>
        <taxon>Pentapetalae</taxon>
        <taxon>rosids</taxon>
        <taxon>malvids</taxon>
        <taxon>Brassicales</taxon>
        <taxon>Brassicaceae</taxon>
        <taxon>Brassiceae</taxon>
        <taxon>Brassica</taxon>
    </lineage>
</organism>
<feature type="non-terminal residue" evidence="1">
    <location>
        <position position="1"/>
    </location>
</feature>